<dbReference type="InterPro" id="IPR008207">
    <property type="entry name" value="Sig_transdc_His_kin_Hpt_dom"/>
</dbReference>
<evidence type="ECO:0000256" key="3">
    <source>
        <dbReference type="ARBA" id="ARBA00034247"/>
    </source>
</evidence>
<gene>
    <name evidence="7" type="ORF">ACFQQA_06450</name>
</gene>
<protein>
    <recommendedName>
        <fullName evidence="1">diguanylate cyclase</fullName>
        <ecNumber evidence="1">2.7.7.65</ecNumber>
    </recommendedName>
</protein>
<feature type="domain" description="Response regulatory" evidence="5">
    <location>
        <begin position="261"/>
        <end position="377"/>
    </location>
</feature>
<dbReference type="SMART" id="SM00448">
    <property type="entry name" value="REC"/>
    <property type="match status" value="1"/>
</dbReference>
<proteinExistence type="predicted"/>
<dbReference type="Pfam" id="PF01627">
    <property type="entry name" value="Hpt"/>
    <property type="match status" value="1"/>
</dbReference>
<evidence type="ECO:0000313" key="8">
    <source>
        <dbReference type="Proteomes" id="UP001596506"/>
    </source>
</evidence>
<dbReference type="InterPro" id="IPR043128">
    <property type="entry name" value="Rev_trsase/Diguanyl_cyclase"/>
</dbReference>
<dbReference type="PROSITE" id="PS50887">
    <property type="entry name" value="GGDEF"/>
    <property type="match status" value="1"/>
</dbReference>
<evidence type="ECO:0000256" key="2">
    <source>
        <dbReference type="ARBA" id="ARBA00023012"/>
    </source>
</evidence>
<dbReference type="InterPro" id="IPR011006">
    <property type="entry name" value="CheY-like_superfamily"/>
</dbReference>
<dbReference type="SMART" id="SM00267">
    <property type="entry name" value="GGDEF"/>
    <property type="match status" value="1"/>
</dbReference>
<accession>A0ABW2ITS7</accession>
<dbReference type="InterPro" id="IPR036641">
    <property type="entry name" value="HPT_dom_sf"/>
</dbReference>
<dbReference type="Pfam" id="PF00072">
    <property type="entry name" value="Response_reg"/>
    <property type="match status" value="1"/>
</dbReference>
<dbReference type="Gene3D" id="3.30.70.270">
    <property type="match status" value="1"/>
</dbReference>
<keyword evidence="4" id="KW-0597">Phosphoprotein</keyword>
<dbReference type="PANTHER" id="PTHR45138">
    <property type="entry name" value="REGULATORY COMPONENTS OF SENSORY TRANSDUCTION SYSTEM"/>
    <property type="match status" value="1"/>
</dbReference>
<keyword evidence="8" id="KW-1185">Reference proteome</keyword>
<keyword evidence="7" id="KW-0808">Transferase</keyword>
<dbReference type="CDD" id="cd00156">
    <property type="entry name" value="REC"/>
    <property type="match status" value="1"/>
</dbReference>
<dbReference type="NCBIfam" id="TIGR00254">
    <property type="entry name" value="GGDEF"/>
    <property type="match status" value="1"/>
</dbReference>
<dbReference type="InterPro" id="IPR050469">
    <property type="entry name" value="Diguanylate_Cyclase"/>
</dbReference>
<evidence type="ECO:0000313" key="7">
    <source>
        <dbReference type="EMBL" id="MFC7294357.1"/>
    </source>
</evidence>
<dbReference type="CDD" id="cd00088">
    <property type="entry name" value="HPT"/>
    <property type="match status" value="1"/>
</dbReference>
<evidence type="ECO:0000259" key="6">
    <source>
        <dbReference type="PROSITE" id="PS50887"/>
    </source>
</evidence>
<dbReference type="InterPro" id="IPR029787">
    <property type="entry name" value="Nucleotide_cyclase"/>
</dbReference>
<dbReference type="SUPFAM" id="SSF47226">
    <property type="entry name" value="Histidine-containing phosphotransfer domain, HPT domain"/>
    <property type="match status" value="1"/>
</dbReference>
<dbReference type="Proteomes" id="UP001596506">
    <property type="component" value="Unassembled WGS sequence"/>
</dbReference>
<evidence type="ECO:0000256" key="4">
    <source>
        <dbReference type="PROSITE-ProRule" id="PRU00169"/>
    </source>
</evidence>
<comment type="catalytic activity">
    <reaction evidence="3">
        <text>2 GTP = 3',3'-c-di-GMP + 2 diphosphate</text>
        <dbReference type="Rhea" id="RHEA:24898"/>
        <dbReference type="ChEBI" id="CHEBI:33019"/>
        <dbReference type="ChEBI" id="CHEBI:37565"/>
        <dbReference type="ChEBI" id="CHEBI:58805"/>
        <dbReference type="EC" id="2.7.7.65"/>
    </reaction>
</comment>
<dbReference type="PROSITE" id="PS50110">
    <property type="entry name" value="RESPONSE_REGULATORY"/>
    <property type="match status" value="1"/>
</dbReference>
<dbReference type="Pfam" id="PF00990">
    <property type="entry name" value="GGDEF"/>
    <property type="match status" value="1"/>
</dbReference>
<comment type="caution">
    <text evidence="7">The sequence shown here is derived from an EMBL/GenBank/DDBJ whole genome shotgun (WGS) entry which is preliminary data.</text>
</comment>
<dbReference type="RefSeq" id="WP_100689091.1">
    <property type="nucleotide sequence ID" value="NZ_JBHTBD010000002.1"/>
</dbReference>
<dbReference type="EMBL" id="JBHTBD010000002">
    <property type="protein sequence ID" value="MFC7294357.1"/>
    <property type="molecule type" value="Genomic_DNA"/>
</dbReference>
<feature type="modified residue" description="4-aspartylphosphate" evidence="4">
    <location>
        <position position="310"/>
    </location>
</feature>
<keyword evidence="2" id="KW-0902">Two-component regulatory system</keyword>
<dbReference type="InterPro" id="IPR000160">
    <property type="entry name" value="GGDEF_dom"/>
</dbReference>
<dbReference type="Gene3D" id="1.20.120.160">
    <property type="entry name" value="HPT domain"/>
    <property type="match status" value="1"/>
</dbReference>
<dbReference type="SUPFAM" id="SSF55073">
    <property type="entry name" value="Nucleotide cyclase"/>
    <property type="match status" value="1"/>
</dbReference>
<dbReference type="EC" id="2.7.7.65" evidence="1"/>
<keyword evidence="7" id="KW-0548">Nucleotidyltransferase</keyword>
<dbReference type="InterPro" id="IPR001789">
    <property type="entry name" value="Sig_transdc_resp-reg_receiver"/>
</dbReference>
<evidence type="ECO:0000256" key="1">
    <source>
        <dbReference type="ARBA" id="ARBA00012528"/>
    </source>
</evidence>
<dbReference type="SUPFAM" id="SSF52172">
    <property type="entry name" value="CheY-like"/>
    <property type="match status" value="2"/>
</dbReference>
<dbReference type="Gene3D" id="3.40.50.2300">
    <property type="match status" value="1"/>
</dbReference>
<feature type="domain" description="GGDEF" evidence="6">
    <location>
        <begin position="417"/>
        <end position="549"/>
    </location>
</feature>
<organism evidence="7 8">
    <name type="scientific">Marinobacter aromaticivorans</name>
    <dbReference type="NCBI Taxonomy" id="1494078"/>
    <lineage>
        <taxon>Bacteria</taxon>
        <taxon>Pseudomonadati</taxon>
        <taxon>Pseudomonadota</taxon>
        <taxon>Gammaproteobacteria</taxon>
        <taxon>Pseudomonadales</taxon>
        <taxon>Marinobacteraceae</taxon>
        <taxon>Marinobacter</taxon>
    </lineage>
</organism>
<evidence type="ECO:0000259" key="5">
    <source>
        <dbReference type="PROSITE" id="PS50110"/>
    </source>
</evidence>
<dbReference type="CDD" id="cd01949">
    <property type="entry name" value="GGDEF"/>
    <property type="match status" value="1"/>
</dbReference>
<reference evidence="8" key="1">
    <citation type="journal article" date="2019" name="Int. J. Syst. Evol. Microbiol.">
        <title>The Global Catalogue of Microorganisms (GCM) 10K type strain sequencing project: providing services to taxonomists for standard genome sequencing and annotation.</title>
        <authorList>
            <consortium name="The Broad Institute Genomics Platform"/>
            <consortium name="The Broad Institute Genome Sequencing Center for Infectious Disease"/>
            <person name="Wu L."/>
            <person name="Ma J."/>
        </authorList>
    </citation>
    <scope>NUCLEOTIDE SEQUENCE [LARGE SCALE GENOMIC DNA]</scope>
    <source>
        <strain evidence="8">CCUG 60559</strain>
    </source>
</reference>
<dbReference type="PANTHER" id="PTHR45138:SF9">
    <property type="entry name" value="DIGUANYLATE CYCLASE DGCM-RELATED"/>
    <property type="match status" value="1"/>
</dbReference>
<sequence length="554" mass="61642">MPHSPSYEVRKKLETLRNRFQDKTIREIDCLVASIFNASRNAEAVGELIAASQLLHRLAGSAGTMGFPRLGEQARKLEIALQPLADKVVLGADREQIRRQLTHMLAAGLESQIVGLGDLLGSAEPVSTGWHQPRAFETCAQPVLLIQEPDQELAQLISQGLSLYGYRLRSLGPQEDWPESMEDVELVMVRDTLLQDENAGWSERLHSVPAICFSEAHDFTTRYRLARFGVDACIDEPQDIPALADRVEQLLAEGLATLTGRVMIIDDDPELLEHYRLVLTSGGLEVRALDDPSRLLAELAEFRPDILFMDVQMGHYQGPVLARMLRFQAEWVSLPIIFFSSEEDRDLQLDVLARGGDDFVTKPVSDEFLLRTARIRCYRARQLGKLVSLDSLTGLLKHGLAKTELNREHARCIRSGHDSVVAMLDLDHFKRINDTYGHATGDTVIKALSNLLRHRLRNTDIIGRYGGEEFVVVLPECSLDKAVEVLEALSQDFARLVFNAGNEEFSVTFSAGVAALNAFASGEKAIEAADQALYQRKRAGRNGVTVAIEEPPCR</sequence>
<name>A0ABW2ITS7_9GAMM</name>
<dbReference type="GO" id="GO:0052621">
    <property type="term" value="F:diguanylate cyclase activity"/>
    <property type="evidence" value="ECO:0007669"/>
    <property type="project" value="UniProtKB-EC"/>
</dbReference>